<evidence type="ECO:0000313" key="4">
    <source>
        <dbReference type="Proteomes" id="UP000035721"/>
    </source>
</evidence>
<feature type="domain" description="Peptidase S24/S26A/S26B/S26C" evidence="2">
    <location>
        <begin position="7"/>
        <end position="60"/>
    </location>
</feature>
<dbReference type="RefSeq" id="WP_053079984.1">
    <property type="nucleotide sequence ID" value="NZ_HF570958.1"/>
</dbReference>
<dbReference type="GO" id="GO:0006465">
    <property type="term" value="P:signal peptide processing"/>
    <property type="evidence" value="ECO:0007669"/>
    <property type="project" value="InterPro"/>
</dbReference>
<evidence type="ECO:0000256" key="1">
    <source>
        <dbReference type="ARBA" id="ARBA00004308"/>
    </source>
</evidence>
<dbReference type="SUPFAM" id="SSF51306">
    <property type="entry name" value="LexA/Signal peptidase"/>
    <property type="match status" value="1"/>
</dbReference>
<dbReference type="EMBL" id="CAJB01000388">
    <property type="protein sequence ID" value="CCH79748.1"/>
    <property type="molecule type" value="Genomic_DNA"/>
</dbReference>
<dbReference type="InterPro" id="IPR019533">
    <property type="entry name" value="Peptidase_S26"/>
</dbReference>
<dbReference type="STRING" id="1194083.BN12_560007"/>
<reference evidence="3 4" key="1">
    <citation type="journal article" date="2013" name="ISME J.">
        <title>A metabolic model for members of the genus Tetrasphaera involved in enhanced biological phosphorus removal.</title>
        <authorList>
            <person name="Kristiansen R."/>
            <person name="Nguyen H.T.T."/>
            <person name="Saunders A.M."/>
            <person name="Nielsen J.L."/>
            <person name="Wimmer R."/>
            <person name="Le V.Q."/>
            <person name="McIlroy S.J."/>
            <person name="Petrovski S."/>
            <person name="Seviour R.J."/>
            <person name="Calteau A."/>
            <person name="Nielsen K.L."/>
            <person name="Nielsen P.H."/>
        </authorList>
    </citation>
    <scope>NUCLEOTIDE SEQUENCE [LARGE SCALE GENOMIC DNA]</scope>
    <source>
        <strain evidence="3 4">T1-X7</strain>
    </source>
</reference>
<name>A0A077M0E8_9MICO</name>
<accession>A0A077M0E8</accession>
<proteinExistence type="predicted"/>
<dbReference type="Pfam" id="PF00717">
    <property type="entry name" value="Peptidase_S24"/>
    <property type="match status" value="1"/>
</dbReference>
<dbReference type="GO" id="GO:0004252">
    <property type="term" value="F:serine-type endopeptidase activity"/>
    <property type="evidence" value="ECO:0007669"/>
    <property type="project" value="InterPro"/>
</dbReference>
<dbReference type="Proteomes" id="UP000035721">
    <property type="component" value="Unassembled WGS sequence"/>
</dbReference>
<dbReference type="GO" id="GO:0012505">
    <property type="term" value="C:endomembrane system"/>
    <property type="evidence" value="ECO:0007669"/>
    <property type="project" value="UniProtKB-SubCell"/>
</dbReference>
<dbReference type="Gene3D" id="2.10.109.10">
    <property type="entry name" value="Umud Fragment, subunit A"/>
    <property type="match status" value="1"/>
</dbReference>
<dbReference type="AlphaFoldDB" id="A0A077M0E8"/>
<sequence>MPRPGLVLVVGRSMEPTLHDGDVLLVLRGARPRIGRMAVVALPPDEHGIPRPLAVKRIARTDPSDATRYWVERDNPAEGVDSWLVGSLPREAVRAVVLARLPRRLTSAFRPR</sequence>
<keyword evidence="4" id="KW-1185">Reference proteome</keyword>
<dbReference type="CDD" id="cd06530">
    <property type="entry name" value="S26_SPase_I"/>
    <property type="match status" value="1"/>
</dbReference>
<organism evidence="3 4">
    <name type="scientific">Nostocoides japonicum T1-X7</name>
    <dbReference type="NCBI Taxonomy" id="1194083"/>
    <lineage>
        <taxon>Bacteria</taxon>
        <taxon>Bacillati</taxon>
        <taxon>Actinomycetota</taxon>
        <taxon>Actinomycetes</taxon>
        <taxon>Micrococcales</taxon>
        <taxon>Intrasporangiaceae</taxon>
        <taxon>Nostocoides</taxon>
    </lineage>
</organism>
<comment type="caution">
    <text evidence="3">The sequence shown here is derived from an EMBL/GenBank/DDBJ whole genome shotgun (WGS) entry which is preliminary data.</text>
</comment>
<protein>
    <recommendedName>
        <fullName evidence="2">Peptidase S24/S26A/S26B/S26C domain-containing protein</fullName>
    </recommendedName>
</protein>
<dbReference type="InterPro" id="IPR036286">
    <property type="entry name" value="LexA/Signal_pep-like_sf"/>
</dbReference>
<gene>
    <name evidence="3" type="ORF">BN12_560007</name>
</gene>
<evidence type="ECO:0000259" key="2">
    <source>
        <dbReference type="Pfam" id="PF00717"/>
    </source>
</evidence>
<comment type="subcellular location">
    <subcellularLocation>
        <location evidence="1">Endomembrane system</location>
    </subcellularLocation>
</comment>
<evidence type="ECO:0000313" key="3">
    <source>
        <dbReference type="EMBL" id="CCH79748.1"/>
    </source>
</evidence>
<dbReference type="InterPro" id="IPR015927">
    <property type="entry name" value="Peptidase_S24_S26A/B/C"/>
</dbReference>